<comment type="caution">
    <text evidence="6">The sequence shown here is derived from an EMBL/GenBank/DDBJ whole genome shotgun (WGS) entry which is preliminary data.</text>
</comment>
<dbReference type="InterPro" id="IPR000843">
    <property type="entry name" value="HTH_LacI"/>
</dbReference>
<evidence type="ECO:0000256" key="4">
    <source>
        <dbReference type="SAM" id="MobiDB-lite"/>
    </source>
</evidence>
<feature type="compositionally biased region" description="Low complexity" evidence="4">
    <location>
        <begin position="12"/>
        <end position="55"/>
    </location>
</feature>
<feature type="domain" description="HTH lacI-type" evidence="5">
    <location>
        <begin position="92"/>
        <end position="146"/>
    </location>
</feature>
<evidence type="ECO:0000256" key="3">
    <source>
        <dbReference type="ARBA" id="ARBA00023163"/>
    </source>
</evidence>
<dbReference type="SUPFAM" id="SSF47413">
    <property type="entry name" value="lambda repressor-like DNA-binding domains"/>
    <property type="match status" value="1"/>
</dbReference>
<dbReference type="PROSITE" id="PS50932">
    <property type="entry name" value="HTH_LACI_2"/>
    <property type="match status" value="1"/>
</dbReference>
<dbReference type="GO" id="GO:0003677">
    <property type="term" value="F:DNA binding"/>
    <property type="evidence" value="ECO:0007669"/>
    <property type="project" value="UniProtKB-KW"/>
</dbReference>
<dbReference type="PANTHER" id="PTHR30146">
    <property type="entry name" value="LACI-RELATED TRANSCRIPTIONAL REPRESSOR"/>
    <property type="match status" value="1"/>
</dbReference>
<evidence type="ECO:0000259" key="5">
    <source>
        <dbReference type="PROSITE" id="PS50932"/>
    </source>
</evidence>
<evidence type="ECO:0000313" key="7">
    <source>
        <dbReference type="Proteomes" id="UP001501442"/>
    </source>
</evidence>
<evidence type="ECO:0000313" key="6">
    <source>
        <dbReference type="EMBL" id="GAA4619648.1"/>
    </source>
</evidence>
<dbReference type="Gene3D" id="1.10.260.40">
    <property type="entry name" value="lambda repressor-like DNA-binding domains"/>
    <property type="match status" value="1"/>
</dbReference>
<dbReference type="CDD" id="cd06267">
    <property type="entry name" value="PBP1_LacI_sugar_binding-like"/>
    <property type="match status" value="1"/>
</dbReference>
<dbReference type="CDD" id="cd01392">
    <property type="entry name" value="HTH_LacI"/>
    <property type="match status" value="1"/>
</dbReference>
<proteinExistence type="predicted"/>
<dbReference type="PANTHER" id="PTHR30146:SF153">
    <property type="entry name" value="LACTOSE OPERON REPRESSOR"/>
    <property type="match status" value="1"/>
</dbReference>
<organism evidence="6 7">
    <name type="scientific">Actinoallomurus vinaceus</name>
    <dbReference type="NCBI Taxonomy" id="1080074"/>
    <lineage>
        <taxon>Bacteria</taxon>
        <taxon>Bacillati</taxon>
        <taxon>Actinomycetota</taxon>
        <taxon>Actinomycetes</taxon>
        <taxon>Streptosporangiales</taxon>
        <taxon>Thermomonosporaceae</taxon>
        <taxon>Actinoallomurus</taxon>
    </lineage>
</organism>
<dbReference type="SMART" id="SM00354">
    <property type="entry name" value="HTH_LACI"/>
    <property type="match status" value="1"/>
</dbReference>
<dbReference type="Gene3D" id="3.40.50.2300">
    <property type="match status" value="2"/>
</dbReference>
<dbReference type="Pfam" id="PF13377">
    <property type="entry name" value="Peripla_BP_3"/>
    <property type="match status" value="1"/>
</dbReference>
<dbReference type="InterPro" id="IPR028082">
    <property type="entry name" value="Peripla_BP_I"/>
</dbReference>
<dbReference type="Proteomes" id="UP001501442">
    <property type="component" value="Unassembled WGS sequence"/>
</dbReference>
<reference evidence="7" key="1">
    <citation type="journal article" date="2019" name="Int. J. Syst. Evol. Microbiol.">
        <title>The Global Catalogue of Microorganisms (GCM) 10K type strain sequencing project: providing services to taxonomists for standard genome sequencing and annotation.</title>
        <authorList>
            <consortium name="The Broad Institute Genomics Platform"/>
            <consortium name="The Broad Institute Genome Sequencing Center for Infectious Disease"/>
            <person name="Wu L."/>
            <person name="Ma J."/>
        </authorList>
    </citation>
    <scope>NUCLEOTIDE SEQUENCE [LARGE SCALE GENOMIC DNA]</scope>
    <source>
        <strain evidence="7">JCM 17939</strain>
    </source>
</reference>
<dbReference type="SUPFAM" id="SSF53822">
    <property type="entry name" value="Periplasmic binding protein-like I"/>
    <property type="match status" value="1"/>
</dbReference>
<dbReference type="PROSITE" id="PS00356">
    <property type="entry name" value="HTH_LACI_1"/>
    <property type="match status" value="1"/>
</dbReference>
<evidence type="ECO:0000256" key="1">
    <source>
        <dbReference type="ARBA" id="ARBA00023015"/>
    </source>
</evidence>
<feature type="region of interest" description="Disordered" evidence="4">
    <location>
        <begin position="1"/>
        <end position="55"/>
    </location>
</feature>
<dbReference type="EMBL" id="BAABHK010000001">
    <property type="protein sequence ID" value="GAA4619648.1"/>
    <property type="molecule type" value="Genomic_DNA"/>
</dbReference>
<keyword evidence="1" id="KW-0805">Transcription regulation</keyword>
<dbReference type="InterPro" id="IPR046335">
    <property type="entry name" value="LacI/GalR-like_sensor"/>
</dbReference>
<dbReference type="Pfam" id="PF00356">
    <property type="entry name" value="LacI"/>
    <property type="match status" value="1"/>
</dbReference>
<accession>A0ABP8U2K3</accession>
<name>A0ABP8U2K3_9ACTN</name>
<evidence type="ECO:0000256" key="2">
    <source>
        <dbReference type="ARBA" id="ARBA00023125"/>
    </source>
</evidence>
<protein>
    <submittedName>
        <fullName evidence="6">LacI family DNA-binding transcriptional regulator</fullName>
    </submittedName>
</protein>
<gene>
    <name evidence="6" type="ORF">GCM10023196_000470</name>
</gene>
<keyword evidence="2 6" id="KW-0238">DNA-binding</keyword>
<dbReference type="InterPro" id="IPR010982">
    <property type="entry name" value="Lambda_DNA-bd_dom_sf"/>
</dbReference>
<sequence>MGDERPERPTRSTRATTRAPSRAARGPTPDVSPDGTADSSDSGDGVTGDGSSAIGADGTGGAGGIASGGSGAAGAGAGGTLNPGVGAGGAHVTLQDVARRAEVSLATASRVLNGTTQVRADLRERVLAAASALAYAPNAHAQALARASSQSIGLICHDVSDPYFAAIARGVTRTAAEHGLLVMLASTFRDPAREVDYVAMLRAQRARAILLIGSGFEDREWERAMSAELDPYLRTGGRVAVLSRHRSLRVDTVQPENREGAAALARALLDLGHRDFAVLTGPHTLTTVSDRLGGFRDALAEAGVDLPDDQIIGESFTRDGGYAAATELLRRGLRATCVFALTDVMAIGALSAFRDHGVDVPSQVSLAGFDDIPIVRDLVPPLTTVALPLEELGERVMNLALREPARRSRVERITGEVVLRASTTAPRRWRAG</sequence>
<keyword evidence="7" id="KW-1185">Reference proteome</keyword>
<feature type="compositionally biased region" description="Basic and acidic residues" evidence="4">
    <location>
        <begin position="1"/>
        <end position="10"/>
    </location>
</feature>
<keyword evidence="3" id="KW-0804">Transcription</keyword>